<dbReference type="Proteomes" id="UP000199288">
    <property type="component" value="Unassembled WGS sequence"/>
</dbReference>
<gene>
    <name evidence="1" type="ORF">SAMN02910418_02439</name>
</gene>
<organism evidence="1 2">
    <name type="scientific">Bowdeniella nasicola</name>
    <dbReference type="NCBI Taxonomy" id="208480"/>
    <lineage>
        <taxon>Bacteria</taxon>
        <taxon>Bacillati</taxon>
        <taxon>Actinomycetota</taxon>
        <taxon>Actinomycetes</taxon>
        <taxon>Actinomycetales</taxon>
        <taxon>Actinomycetaceae</taxon>
        <taxon>Bowdeniella</taxon>
    </lineage>
</organism>
<evidence type="ECO:0000313" key="1">
    <source>
        <dbReference type="EMBL" id="SEA79794.1"/>
    </source>
</evidence>
<accession>A0A1H4E406</accession>
<keyword evidence="2" id="KW-1185">Reference proteome</keyword>
<dbReference type="EMBL" id="FNQV01000026">
    <property type="protein sequence ID" value="SEA79794.1"/>
    <property type="molecule type" value="Genomic_DNA"/>
</dbReference>
<sequence length="98" mass="11083">MRRGEVGMIDVPTRLVKPRRFDIILSLRGVTWRRVQFEVSPDEAGIGQPMRTWPPALVAHTHWADDYARAAASGTIRISLEDAVGELNTWIMEIADLQ</sequence>
<dbReference type="AlphaFoldDB" id="A0A1H4E406"/>
<name>A0A1H4E406_9ACTO</name>
<proteinExistence type="predicted"/>
<protein>
    <submittedName>
        <fullName evidence="1">Uncharacterized protein</fullName>
    </submittedName>
</protein>
<reference evidence="2" key="1">
    <citation type="submission" date="2016-10" db="EMBL/GenBank/DDBJ databases">
        <authorList>
            <person name="Varghese N."/>
            <person name="Submissions S."/>
        </authorList>
    </citation>
    <scope>NUCLEOTIDE SEQUENCE [LARGE SCALE GENOMIC DNA]</scope>
    <source>
        <strain evidence="2">KPR-1</strain>
    </source>
</reference>
<evidence type="ECO:0000313" key="2">
    <source>
        <dbReference type="Proteomes" id="UP000199288"/>
    </source>
</evidence>